<dbReference type="EMBL" id="JAPDOD010000117">
    <property type="protein sequence ID" value="MDA0167407.1"/>
    <property type="molecule type" value="Genomic_DNA"/>
</dbReference>
<feature type="transmembrane region" description="Helical" evidence="6">
    <location>
        <begin position="110"/>
        <end position="129"/>
    </location>
</feature>
<keyword evidence="2" id="KW-1003">Cell membrane</keyword>
<keyword evidence="8" id="KW-1185">Reference proteome</keyword>
<evidence type="ECO:0000256" key="4">
    <source>
        <dbReference type="ARBA" id="ARBA00022989"/>
    </source>
</evidence>
<dbReference type="GO" id="GO:0005886">
    <property type="term" value="C:plasma membrane"/>
    <property type="evidence" value="ECO:0007669"/>
    <property type="project" value="UniProtKB-SubCell"/>
</dbReference>
<dbReference type="RefSeq" id="WP_270046714.1">
    <property type="nucleotide sequence ID" value="NZ_JAPDOD010000117.1"/>
</dbReference>
<feature type="transmembrane region" description="Helical" evidence="6">
    <location>
        <begin position="209"/>
        <end position="230"/>
    </location>
</feature>
<name>A0A9X3N6F3_9ACTN</name>
<comment type="caution">
    <text evidence="7">The sequence shown here is derived from an EMBL/GenBank/DDBJ whole genome shotgun (WGS) entry which is preliminary data.</text>
</comment>
<keyword evidence="3 6" id="KW-0812">Transmembrane</keyword>
<evidence type="ECO:0000256" key="3">
    <source>
        <dbReference type="ARBA" id="ARBA00022692"/>
    </source>
</evidence>
<feature type="transmembrane region" description="Helical" evidence="6">
    <location>
        <begin position="48"/>
        <end position="69"/>
    </location>
</feature>
<dbReference type="Pfam" id="PF03631">
    <property type="entry name" value="Virul_fac_BrkB"/>
    <property type="match status" value="1"/>
</dbReference>
<evidence type="ECO:0000256" key="2">
    <source>
        <dbReference type="ARBA" id="ARBA00022475"/>
    </source>
</evidence>
<evidence type="ECO:0000313" key="8">
    <source>
        <dbReference type="Proteomes" id="UP001149140"/>
    </source>
</evidence>
<feature type="transmembrane region" description="Helical" evidence="6">
    <location>
        <begin position="242"/>
        <end position="264"/>
    </location>
</feature>
<sequence>MATDDPIRLKPPQTERERLKRTLTFWLRPDFVLRVVNRFQKLAGFDRAIALASGALTATIPLMIVISSVSSQLGGKDTAERIIDRYELTGGGAKAVEDVFAPPSGTSTSIGILGFFFLMLAVLSFTRGVQRLFEQGWELSPLSVRNTFNGLLWIVGLAVFMGASGVLHAGLDHTRLELGAALLAAPLAVVFLVWSGRTLTAKRLTRADVLPFAVIGAVLLTLYSIAATVYVPHLFNTYATRYGVIGAVFAMISTLFCIWVVFVISTAAGREVRDELARIQRGEKPAEDEVDRQWQEITAQARSRWDTLRDRREERKRKRQED</sequence>
<comment type="subcellular location">
    <subcellularLocation>
        <location evidence="1">Cell membrane</location>
        <topology evidence="1">Multi-pass membrane protein</topology>
    </subcellularLocation>
</comment>
<dbReference type="AlphaFoldDB" id="A0A9X3N6F3"/>
<gene>
    <name evidence="7" type="ORF">OM076_44520</name>
</gene>
<reference evidence="7" key="1">
    <citation type="submission" date="2022-10" db="EMBL/GenBank/DDBJ databases">
        <title>The WGS of Solirubrobacter ginsenosidimutans DSM 21036.</title>
        <authorList>
            <person name="Jiang Z."/>
        </authorList>
    </citation>
    <scope>NUCLEOTIDE SEQUENCE</scope>
    <source>
        <strain evidence="7">DSM 21036</strain>
    </source>
</reference>
<feature type="transmembrane region" description="Helical" evidence="6">
    <location>
        <begin position="176"/>
        <end position="197"/>
    </location>
</feature>
<accession>A0A9X3N6F3</accession>
<proteinExistence type="predicted"/>
<evidence type="ECO:0000256" key="5">
    <source>
        <dbReference type="ARBA" id="ARBA00023136"/>
    </source>
</evidence>
<evidence type="ECO:0000256" key="6">
    <source>
        <dbReference type="SAM" id="Phobius"/>
    </source>
</evidence>
<dbReference type="InterPro" id="IPR017039">
    <property type="entry name" value="Virul_fac_BrkB"/>
</dbReference>
<keyword evidence="5 6" id="KW-0472">Membrane</keyword>
<dbReference type="PANTHER" id="PTHR30213">
    <property type="entry name" value="INNER MEMBRANE PROTEIN YHJD"/>
    <property type="match status" value="1"/>
</dbReference>
<feature type="transmembrane region" description="Helical" evidence="6">
    <location>
        <begin position="150"/>
        <end position="170"/>
    </location>
</feature>
<protein>
    <submittedName>
        <fullName evidence="7">YihY/virulence factor BrkB family protein</fullName>
    </submittedName>
</protein>
<dbReference type="Proteomes" id="UP001149140">
    <property type="component" value="Unassembled WGS sequence"/>
</dbReference>
<evidence type="ECO:0000313" key="7">
    <source>
        <dbReference type="EMBL" id="MDA0167407.1"/>
    </source>
</evidence>
<organism evidence="7 8">
    <name type="scientific">Solirubrobacter ginsenosidimutans</name>
    <dbReference type="NCBI Taxonomy" id="490573"/>
    <lineage>
        <taxon>Bacteria</taxon>
        <taxon>Bacillati</taxon>
        <taxon>Actinomycetota</taxon>
        <taxon>Thermoleophilia</taxon>
        <taxon>Solirubrobacterales</taxon>
        <taxon>Solirubrobacteraceae</taxon>
        <taxon>Solirubrobacter</taxon>
    </lineage>
</organism>
<evidence type="ECO:0000256" key="1">
    <source>
        <dbReference type="ARBA" id="ARBA00004651"/>
    </source>
</evidence>
<keyword evidence="4 6" id="KW-1133">Transmembrane helix</keyword>
<dbReference type="PANTHER" id="PTHR30213:SF0">
    <property type="entry name" value="UPF0761 MEMBRANE PROTEIN YIHY"/>
    <property type="match status" value="1"/>
</dbReference>